<evidence type="ECO:0000313" key="1">
    <source>
        <dbReference type="EMBL" id="GAA1840119.1"/>
    </source>
</evidence>
<dbReference type="Gene3D" id="3.40.50.1820">
    <property type="entry name" value="alpha/beta hydrolase"/>
    <property type="match status" value="1"/>
</dbReference>
<dbReference type="Proteomes" id="UP001501746">
    <property type="component" value="Unassembled WGS sequence"/>
</dbReference>
<proteinExistence type="predicted"/>
<keyword evidence="2" id="KW-1185">Reference proteome</keyword>
<evidence type="ECO:0008006" key="3">
    <source>
        <dbReference type="Google" id="ProtNLM"/>
    </source>
</evidence>
<reference evidence="1 2" key="1">
    <citation type="journal article" date="2019" name="Int. J. Syst. Evol. Microbiol.">
        <title>The Global Catalogue of Microorganisms (GCM) 10K type strain sequencing project: providing services to taxonomists for standard genome sequencing and annotation.</title>
        <authorList>
            <consortium name="The Broad Institute Genomics Platform"/>
            <consortium name="The Broad Institute Genome Sequencing Center for Infectious Disease"/>
            <person name="Wu L."/>
            <person name="Ma J."/>
        </authorList>
    </citation>
    <scope>NUCLEOTIDE SEQUENCE [LARGE SCALE GENOMIC DNA]</scope>
    <source>
        <strain evidence="1 2">JCM 14323</strain>
    </source>
</reference>
<evidence type="ECO:0000313" key="2">
    <source>
        <dbReference type="Proteomes" id="UP001501746"/>
    </source>
</evidence>
<protein>
    <recommendedName>
        <fullName evidence="3">Alpha/beta hydrolase</fullName>
    </recommendedName>
</protein>
<sequence>MSGRRPSVLRLIGWTLADELYAGWRQLAIVGGNRRPPAWHEGDDALPEVVLLPGVYEHWTFLRPLGNALNAAGHRVRVVRGLSVNRLPIATTAARAVAALAASPTPSAGRVLVAHSKGGLVGKHVLMDQAAAAASAAVSDAAAGSERADAAAGALDPGAPPVRVPDVGVLGVVAICTPFAGSRYARMFVNRTMRALRPDDETIVLLSGAASVNARIVSIFGVFDPHVPEGSVLAGATNVQVDTAGHFMILRTPEAAGAVLDGIRALASPLWEPPPVEPTPVE</sequence>
<organism evidence="1 2">
    <name type="scientific">Agromyces salentinus</name>
    <dbReference type="NCBI Taxonomy" id="269421"/>
    <lineage>
        <taxon>Bacteria</taxon>
        <taxon>Bacillati</taxon>
        <taxon>Actinomycetota</taxon>
        <taxon>Actinomycetes</taxon>
        <taxon>Micrococcales</taxon>
        <taxon>Microbacteriaceae</taxon>
        <taxon>Agromyces</taxon>
    </lineage>
</organism>
<dbReference type="EMBL" id="BAAANK010000007">
    <property type="protein sequence ID" value="GAA1840119.1"/>
    <property type="molecule type" value="Genomic_DNA"/>
</dbReference>
<dbReference type="InterPro" id="IPR029058">
    <property type="entry name" value="AB_hydrolase_fold"/>
</dbReference>
<name>A0ABN2MXE7_9MICO</name>
<comment type="caution">
    <text evidence="1">The sequence shown here is derived from an EMBL/GenBank/DDBJ whole genome shotgun (WGS) entry which is preliminary data.</text>
</comment>
<dbReference type="SUPFAM" id="SSF53474">
    <property type="entry name" value="alpha/beta-Hydrolases"/>
    <property type="match status" value="1"/>
</dbReference>
<dbReference type="RefSeq" id="WP_157426951.1">
    <property type="nucleotide sequence ID" value="NZ_BAAANK010000007.1"/>
</dbReference>
<gene>
    <name evidence="1" type="ORF">GCM10009750_27690</name>
</gene>
<accession>A0ABN2MXE7</accession>